<feature type="transmembrane region" description="Helical" evidence="2">
    <location>
        <begin position="170"/>
        <end position="193"/>
    </location>
</feature>
<name>A0A1C3N1S0_9ACTN</name>
<gene>
    <name evidence="3" type="ORF">GA0070620_2036</name>
</gene>
<keyword evidence="2" id="KW-1133">Transmembrane helix</keyword>
<dbReference type="EMBL" id="LT598496">
    <property type="protein sequence ID" value="SBV26542.1"/>
    <property type="molecule type" value="Genomic_DNA"/>
</dbReference>
<keyword evidence="2" id="KW-0812">Transmembrane</keyword>
<dbReference type="STRING" id="307121.GA0070620_2036"/>
<dbReference type="AlphaFoldDB" id="A0A1C3N1S0"/>
<accession>A0A1C3N1S0</accession>
<sequence length="302" mass="32713">MDLWDLTKVLARRWYVALPLLLASVVAAVFVSINVRPDYRAQGYLQMLPPQRTESKGPRNPWLDLGIGSLGDAAIVKVTDNTELGRLADRGLSDNVLVNFPRESPLLGIEVVGNSPEQATATVREIIRLLNAEIVAKQEQYGLAPADMITTLTLNDGALPEVVTSKVKRVIVVAGGIGLLITVGGTVAVDALLRRRQRRRATPEAEPASRAEAASPRWVGSVPTGDAGRDADRAPAPPRPVPVQPRRTEPGELAARRDDRPAVVAPERATRPDFVADRARSDATIVLPVTPTNGRDRRENRP</sequence>
<feature type="compositionally biased region" description="Basic and acidic residues" evidence="1">
    <location>
        <begin position="246"/>
        <end position="261"/>
    </location>
</feature>
<proteinExistence type="predicted"/>
<feature type="region of interest" description="Disordered" evidence="1">
    <location>
        <begin position="198"/>
        <end position="302"/>
    </location>
</feature>
<keyword evidence="2" id="KW-0472">Membrane</keyword>
<evidence type="ECO:0000313" key="4">
    <source>
        <dbReference type="Proteomes" id="UP000199393"/>
    </source>
</evidence>
<keyword evidence="4" id="KW-1185">Reference proteome</keyword>
<evidence type="ECO:0000313" key="3">
    <source>
        <dbReference type="EMBL" id="SBV26542.1"/>
    </source>
</evidence>
<evidence type="ECO:0000256" key="2">
    <source>
        <dbReference type="SAM" id="Phobius"/>
    </source>
</evidence>
<feature type="compositionally biased region" description="Basic and acidic residues" evidence="1">
    <location>
        <begin position="268"/>
        <end position="281"/>
    </location>
</feature>
<feature type="transmembrane region" description="Helical" evidence="2">
    <location>
        <begin position="14"/>
        <end position="35"/>
    </location>
</feature>
<dbReference type="OrthoDB" id="3695950at2"/>
<dbReference type="RefSeq" id="WP_091589621.1">
    <property type="nucleotide sequence ID" value="NZ_JBHRWG010000003.1"/>
</dbReference>
<dbReference type="Proteomes" id="UP000199393">
    <property type="component" value="Chromosome I"/>
</dbReference>
<evidence type="ECO:0000256" key="1">
    <source>
        <dbReference type="SAM" id="MobiDB-lite"/>
    </source>
</evidence>
<reference evidence="4" key="1">
    <citation type="submission" date="2016-06" db="EMBL/GenBank/DDBJ databases">
        <authorList>
            <person name="Varghese N."/>
        </authorList>
    </citation>
    <scope>NUCLEOTIDE SEQUENCE [LARGE SCALE GENOMIC DNA]</scope>
    <source>
        <strain evidence="4">DSM 45344</strain>
    </source>
</reference>
<organism evidence="3 4">
    <name type="scientific">Micromonospora krabiensis</name>
    <dbReference type="NCBI Taxonomy" id="307121"/>
    <lineage>
        <taxon>Bacteria</taxon>
        <taxon>Bacillati</taxon>
        <taxon>Actinomycetota</taxon>
        <taxon>Actinomycetes</taxon>
        <taxon>Micromonosporales</taxon>
        <taxon>Micromonosporaceae</taxon>
        <taxon>Micromonospora</taxon>
    </lineage>
</organism>
<protein>
    <submittedName>
        <fullName evidence="3">Capsular polysaccharide biosynthesis protein</fullName>
    </submittedName>
</protein>